<keyword evidence="13" id="KW-1185">Reference proteome</keyword>
<gene>
    <name evidence="12" type="ORF">CHIRRI_LOCUS4576</name>
</gene>
<comment type="subcellular location">
    <subcellularLocation>
        <location evidence="2">Cytoplasm</location>
    </subcellularLocation>
    <subcellularLocation>
        <location evidence="1">Nucleus</location>
    </subcellularLocation>
</comment>
<name>A0A9N9RSH7_9DIPT</name>
<dbReference type="PRINTS" id="PR00686">
    <property type="entry name" value="TIFACTORIID"/>
</dbReference>
<keyword evidence="8" id="KW-0539">Nucleus</keyword>
<evidence type="ECO:0000256" key="9">
    <source>
        <dbReference type="ARBA" id="ARBA00023474"/>
    </source>
</evidence>
<evidence type="ECO:0000256" key="10">
    <source>
        <dbReference type="ARBA" id="ARBA00033173"/>
    </source>
</evidence>
<feature type="region of interest" description="Disordered" evidence="11">
    <location>
        <begin position="1"/>
        <end position="32"/>
    </location>
</feature>
<evidence type="ECO:0000256" key="11">
    <source>
        <dbReference type="SAM" id="MobiDB-lite"/>
    </source>
</evidence>
<keyword evidence="7" id="KW-0804">Transcription</keyword>
<dbReference type="FunFam" id="3.30.310.10:FF:000005">
    <property type="entry name" value="TATA box-binding protein-like 1"/>
    <property type="match status" value="1"/>
</dbReference>
<reference evidence="12" key="2">
    <citation type="submission" date="2022-10" db="EMBL/GenBank/DDBJ databases">
        <authorList>
            <consortium name="ENA_rothamsted_submissions"/>
            <consortium name="culmorum"/>
            <person name="King R."/>
        </authorList>
    </citation>
    <scope>NUCLEOTIDE SEQUENCE</scope>
</reference>
<proteinExistence type="inferred from homology"/>
<evidence type="ECO:0000256" key="4">
    <source>
        <dbReference type="ARBA" id="ARBA00022490"/>
    </source>
</evidence>
<evidence type="ECO:0000313" key="12">
    <source>
        <dbReference type="EMBL" id="CAG9801654.1"/>
    </source>
</evidence>
<dbReference type="SUPFAM" id="SSF55945">
    <property type="entry name" value="TATA-box binding protein-like"/>
    <property type="match status" value="2"/>
</dbReference>
<evidence type="ECO:0000256" key="1">
    <source>
        <dbReference type="ARBA" id="ARBA00004123"/>
    </source>
</evidence>
<dbReference type="CDD" id="cd04517">
    <property type="entry name" value="TLF"/>
    <property type="match status" value="1"/>
</dbReference>
<evidence type="ECO:0000256" key="6">
    <source>
        <dbReference type="ARBA" id="ARBA00023125"/>
    </source>
</evidence>
<evidence type="ECO:0000256" key="8">
    <source>
        <dbReference type="ARBA" id="ARBA00023242"/>
    </source>
</evidence>
<evidence type="ECO:0000256" key="7">
    <source>
        <dbReference type="ARBA" id="ARBA00023163"/>
    </source>
</evidence>
<dbReference type="Pfam" id="PF00352">
    <property type="entry name" value="TBP"/>
    <property type="match status" value="2"/>
</dbReference>
<dbReference type="InterPro" id="IPR015445">
    <property type="entry name" value="TBP-like"/>
</dbReference>
<feature type="region of interest" description="Disordered" evidence="11">
    <location>
        <begin position="187"/>
        <end position="238"/>
    </location>
</feature>
<accession>A0A9N9RSH7</accession>
<organism evidence="12 13">
    <name type="scientific">Chironomus riparius</name>
    <dbReference type="NCBI Taxonomy" id="315576"/>
    <lineage>
        <taxon>Eukaryota</taxon>
        <taxon>Metazoa</taxon>
        <taxon>Ecdysozoa</taxon>
        <taxon>Arthropoda</taxon>
        <taxon>Hexapoda</taxon>
        <taxon>Insecta</taxon>
        <taxon>Pterygota</taxon>
        <taxon>Neoptera</taxon>
        <taxon>Endopterygota</taxon>
        <taxon>Diptera</taxon>
        <taxon>Nematocera</taxon>
        <taxon>Chironomoidea</taxon>
        <taxon>Chironomidae</taxon>
        <taxon>Chironominae</taxon>
        <taxon>Chironomus</taxon>
    </lineage>
</organism>
<dbReference type="GO" id="GO:0006352">
    <property type="term" value="P:DNA-templated transcription initiation"/>
    <property type="evidence" value="ECO:0007669"/>
    <property type="project" value="InterPro"/>
</dbReference>
<dbReference type="InterPro" id="IPR000814">
    <property type="entry name" value="TBP"/>
</dbReference>
<protein>
    <recommendedName>
        <fullName evidence="9">TATA box-binding protein-like 1</fullName>
    </recommendedName>
    <alternativeName>
        <fullName evidence="10">TBP-like factor</fullName>
    </alternativeName>
</protein>
<dbReference type="GO" id="GO:0005737">
    <property type="term" value="C:cytoplasm"/>
    <property type="evidence" value="ECO:0007669"/>
    <property type="project" value="UniProtKB-SubCell"/>
</dbReference>
<keyword evidence="6" id="KW-0238">DNA-binding</keyword>
<dbReference type="PANTHER" id="PTHR10126">
    <property type="entry name" value="TATA-BOX BINDING PROTEIN"/>
    <property type="match status" value="1"/>
</dbReference>
<dbReference type="FunFam" id="3.30.310.10:FF:000009">
    <property type="entry name" value="TatA box-binding protein-like protein 1"/>
    <property type="match status" value="1"/>
</dbReference>
<dbReference type="GO" id="GO:0005634">
    <property type="term" value="C:nucleus"/>
    <property type="evidence" value="ECO:0007669"/>
    <property type="project" value="UniProtKB-SubCell"/>
</dbReference>
<dbReference type="OrthoDB" id="2127950at2759"/>
<keyword evidence="4" id="KW-0963">Cytoplasm</keyword>
<dbReference type="EMBL" id="OU895878">
    <property type="protein sequence ID" value="CAG9801654.1"/>
    <property type="molecule type" value="Genomic_DNA"/>
</dbReference>
<sequence>MKQQKSDEESLSTNHILESSLESDDLDGSFESISGGNMMADSSFNTSVTTKMLMPHEHGASNNVSTATLVGQHSIPNIHHGYHGYHSTAATNTNIGTGYNGYHTSAFPNYAHNLNGISTIANTATSSFSNLVHQHPITLSNNHSITTVTAISSTMPPPLIPYHQPTTQQQQTIFYAASNTNEIGKKTNDIKQQQQQQQQPITIKSESEKQEQQLPVAKDEPEDDTECVETAHEQDTDEPEIDIVISNVVCAFSVRCHLALKEIALHGSNVEYKRENGMVTMKLRRPYTTASIWSSGKVTCTGATSEDQARIAARRTARMLQKLNFRVRFHNYRVVNVLGTCKMPWAIKIVQFSEKYKKEASYEPELHPGVTYNLKNPTATLKIFSTGSMTVTARSVADVQAAIEHIYPLVYEFKKPRVVNIVEEEVVTELIETDLEPDEEEDDVADPLELEESPPPANKKQKLRDISHLSKRYKGPPSKRRPKRPLGKMNDPKQDLIYISDGDVDADDF</sequence>
<feature type="region of interest" description="Disordered" evidence="11">
    <location>
        <begin position="432"/>
        <end position="509"/>
    </location>
</feature>
<dbReference type="Proteomes" id="UP001153620">
    <property type="component" value="Chromosome 2"/>
</dbReference>
<feature type="compositionally biased region" description="Acidic residues" evidence="11">
    <location>
        <begin position="432"/>
        <end position="452"/>
    </location>
</feature>
<dbReference type="AlphaFoldDB" id="A0A9N9RSH7"/>
<comment type="similarity">
    <text evidence="3">Belongs to the TBP family.</text>
</comment>
<dbReference type="Gene3D" id="3.30.310.10">
    <property type="entry name" value="TATA-Binding Protein"/>
    <property type="match status" value="2"/>
</dbReference>
<evidence type="ECO:0000256" key="5">
    <source>
        <dbReference type="ARBA" id="ARBA00023015"/>
    </source>
</evidence>
<dbReference type="InterPro" id="IPR012295">
    <property type="entry name" value="TBP_dom_sf"/>
</dbReference>
<evidence type="ECO:0000313" key="13">
    <source>
        <dbReference type="Proteomes" id="UP001153620"/>
    </source>
</evidence>
<evidence type="ECO:0000256" key="3">
    <source>
        <dbReference type="ARBA" id="ARBA00005560"/>
    </source>
</evidence>
<reference evidence="12" key="1">
    <citation type="submission" date="2022-01" db="EMBL/GenBank/DDBJ databases">
        <authorList>
            <person name="King R."/>
        </authorList>
    </citation>
    <scope>NUCLEOTIDE SEQUENCE</scope>
</reference>
<evidence type="ECO:0000256" key="2">
    <source>
        <dbReference type="ARBA" id="ARBA00004496"/>
    </source>
</evidence>
<feature type="compositionally biased region" description="Basic residues" evidence="11">
    <location>
        <begin position="469"/>
        <end position="486"/>
    </location>
</feature>
<keyword evidence="5" id="KW-0805">Transcription regulation</keyword>
<dbReference type="GO" id="GO:0003677">
    <property type="term" value="F:DNA binding"/>
    <property type="evidence" value="ECO:0007669"/>
    <property type="project" value="UniProtKB-KW"/>
</dbReference>